<feature type="non-terminal residue" evidence="2">
    <location>
        <position position="62"/>
    </location>
</feature>
<organism evidence="2 3">
    <name type="scientific">Trifolium medium</name>
    <dbReference type="NCBI Taxonomy" id="97028"/>
    <lineage>
        <taxon>Eukaryota</taxon>
        <taxon>Viridiplantae</taxon>
        <taxon>Streptophyta</taxon>
        <taxon>Embryophyta</taxon>
        <taxon>Tracheophyta</taxon>
        <taxon>Spermatophyta</taxon>
        <taxon>Magnoliopsida</taxon>
        <taxon>eudicotyledons</taxon>
        <taxon>Gunneridae</taxon>
        <taxon>Pentapetalae</taxon>
        <taxon>rosids</taxon>
        <taxon>fabids</taxon>
        <taxon>Fabales</taxon>
        <taxon>Fabaceae</taxon>
        <taxon>Papilionoideae</taxon>
        <taxon>50 kb inversion clade</taxon>
        <taxon>NPAAA clade</taxon>
        <taxon>Hologalegina</taxon>
        <taxon>IRL clade</taxon>
        <taxon>Trifolieae</taxon>
        <taxon>Trifolium</taxon>
    </lineage>
</organism>
<dbReference type="AlphaFoldDB" id="A0A392PAW4"/>
<evidence type="ECO:0000256" key="1">
    <source>
        <dbReference type="SAM" id="Phobius"/>
    </source>
</evidence>
<feature type="transmembrane region" description="Helical" evidence="1">
    <location>
        <begin position="23"/>
        <end position="44"/>
    </location>
</feature>
<name>A0A392PAW4_9FABA</name>
<protein>
    <submittedName>
        <fullName evidence="2">Uncharacterized protein</fullName>
    </submittedName>
</protein>
<keyword evidence="1" id="KW-1133">Transmembrane helix</keyword>
<dbReference type="EMBL" id="LXQA010068950">
    <property type="protein sequence ID" value="MCI08416.1"/>
    <property type="molecule type" value="Genomic_DNA"/>
</dbReference>
<evidence type="ECO:0000313" key="2">
    <source>
        <dbReference type="EMBL" id="MCI08416.1"/>
    </source>
</evidence>
<dbReference type="Proteomes" id="UP000265520">
    <property type="component" value="Unassembled WGS sequence"/>
</dbReference>
<sequence>MYDSDDDFREDEISPEMARVGEILHPFVMALIFVGACKVAYVCITEFKFSDIIDPPSVYIIK</sequence>
<evidence type="ECO:0000313" key="3">
    <source>
        <dbReference type="Proteomes" id="UP000265520"/>
    </source>
</evidence>
<keyword evidence="1" id="KW-0472">Membrane</keyword>
<keyword evidence="3" id="KW-1185">Reference proteome</keyword>
<accession>A0A392PAW4</accession>
<keyword evidence="1" id="KW-0812">Transmembrane</keyword>
<comment type="caution">
    <text evidence="2">The sequence shown here is derived from an EMBL/GenBank/DDBJ whole genome shotgun (WGS) entry which is preliminary data.</text>
</comment>
<reference evidence="2 3" key="1">
    <citation type="journal article" date="2018" name="Front. Plant Sci.">
        <title>Red Clover (Trifolium pratense) and Zigzag Clover (T. medium) - A Picture of Genomic Similarities and Differences.</title>
        <authorList>
            <person name="Dluhosova J."/>
            <person name="Istvanek J."/>
            <person name="Nedelnik J."/>
            <person name="Repkova J."/>
        </authorList>
    </citation>
    <scope>NUCLEOTIDE SEQUENCE [LARGE SCALE GENOMIC DNA]</scope>
    <source>
        <strain evidence="3">cv. 10/8</strain>
        <tissue evidence="2">Leaf</tissue>
    </source>
</reference>
<proteinExistence type="predicted"/>